<dbReference type="EMBL" id="MCGN01000001">
    <property type="protein sequence ID" value="ORZ03034.1"/>
    <property type="molecule type" value="Genomic_DNA"/>
</dbReference>
<sequence length="82" mass="9010">MRTLRSIYSIAGHSSLVSDVKYKKDTRTDGVGKDAGLYLSTVGYDGCVKIWSGDDYRLIKNLEGHEGKVMGVDIANGKRKKS</sequence>
<keyword evidence="2" id="KW-1185">Reference proteome</keyword>
<dbReference type="GO" id="GO:0017070">
    <property type="term" value="F:U6 snRNA binding"/>
    <property type="evidence" value="ECO:0007669"/>
    <property type="project" value="TreeGrafter"/>
</dbReference>
<dbReference type="GO" id="GO:0030621">
    <property type="term" value="F:U4 snRNA binding"/>
    <property type="evidence" value="ECO:0007669"/>
    <property type="project" value="TreeGrafter"/>
</dbReference>
<dbReference type="SUPFAM" id="SSF50978">
    <property type="entry name" value="WD40 repeat-like"/>
    <property type="match status" value="1"/>
</dbReference>
<reference evidence="1 2" key="1">
    <citation type="submission" date="2016-07" db="EMBL/GenBank/DDBJ databases">
        <title>Pervasive Adenine N6-methylation of Active Genes in Fungi.</title>
        <authorList>
            <consortium name="DOE Joint Genome Institute"/>
            <person name="Mondo S.J."/>
            <person name="Dannebaum R.O."/>
            <person name="Kuo R.C."/>
            <person name="Labutti K."/>
            <person name="Haridas S."/>
            <person name="Kuo A."/>
            <person name="Salamov A."/>
            <person name="Ahrendt S.R."/>
            <person name="Lipzen A."/>
            <person name="Sullivan W."/>
            <person name="Andreopoulos W.B."/>
            <person name="Clum A."/>
            <person name="Lindquist E."/>
            <person name="Daum C."/>
            <person name="Ramamoorthy G.K."/>
            <person name="Gryganskyi A."/>
            <person name="Culley D."/>
            <person name="Magnuson J.K."/>
            <person name="James T.Y."/>
            <person name="O'Malley M.A."/>
            <person name="Stajich J.E."/>
            <person name="Spatafora J.W."/>
            <person name="Visel A."/>
            <person name="Grigoriev I.V."/>
        </authorList>
    </citation>
    <scope>NUCLEOTIDE SEQUENCE [LARGE SCALE GENOMIC DNA]</scope>
    <source>
        <strain evidence="1 2">NRRL 2496</strain>
    </source>
</reference>
<dbReference type="AlphaFoldDB" id="A0A1X2HU61"/>
<dbReference type="InterPro" id="IPR015943">
    <property type="entry name" value="WD40/YVTN_repeat-like_dom_sf"/>
</dbReference>
<dbReference type="GO" id="GO:0046540">
    <property type="term" value="C:U4/U6 x U5 tri-snRNP complex"/>
    <property type="evidence" value="ECO:0007669"/>
    <property type="project" value="TreeGrafter"/>
</dbReference>
<proteinExistence type="predicted"/>
<evidence type="ECO:0000313" key="2">
    <source>
        <dbReference type="Proteomes" id="UP000242180"/>
    </source>
</evidence>
<dbReference type="PANTHER" id="PTHR19846">
    <property type="entry name" value="WD40 REPEAT PROTEIN"/>
    <property type="match status" value="1"/>
</dbReference>
<dbReference type="OrthoDB" id="540662at2759"/>
<dbReference type="SMART" id="SM00320">
    <property type="entry name" value="WD40"/>
    <property type="match status" value="1"/>
</dbReference>
<dbReference type="Gene3D" id="2.130.10.10">
    <property type="entry name" value="YVTN repeat-like/Quinoprotein amine dehydrogenase"/>
    <property type="match status" value="1"/>
</dbReference>
<protein>
    <submittedName>
        <fullName evidence="1">Uncharacterized protein</fullName>
    </submittedName>
</protein>
<dbReference type="GO" id="GO:0000398">
    <property type="term" value="P:mRNA splicing, via spliceosome"/>
    <property type="evidence" value="ECO:0007669"/>
    <property type="project" value="TreeGrafter"/>
</dbReference>
<dbReference type="Proteomes" id="UP000242180">
    <property type="component" value="Unassembled WGS sequence"/>
</dbReference>
<dbReference type="InterPro" id="IPR036322">
    <property type="entry name" value="WD40_repeat_dom_sf"/>
</dbReference>
<comment type="caution">
    <text evidence="1">The sequence shown here is derived from an EMBL/GenBank/DDBJ whole genome shotgun (WGS) entry which is preliminary data.</text>
</comment>
<dbReference type="STRING" id="13706.A0A1X2HU61"/>
<accession>A0A1X2HU61</accession>
<dbReference type="Pfam" id="PF00400">
    <property type="entry name" value="WD40"/>
    <property type="match status" value="1"/>
</dbReference>
<gene>
    <name evidence="1" type="ORF">BCR43DRAFT_32789</name>
</gene>
<name>A0A1X2HU61_SYNRA</name>
<dbReference type="InParanoid" id="A0A1X2HU61"/>
<evidence type="ECO:0000313" key="1">
    <source>
        <dbReference type="EMBL" id="ORZ03034.1"/>
    </source>
</evidence>
<dbReference type="InterPro" id="IPR001680">
    <property type="entry name" value="WD40_rpt"/>
</dbReference>
<dbReference type="PANTHER" id="PTHR19846:SF0">
    <property type="entry name" value="PRE-MRNA PROCESSING FACTOR 4"/>
    <property type="match status" value="1"/>
</dbReference>
<organism evidence="1 2">
    <name type="scientific">Syncephalastrum racemosum</name>
    <name type="common">Filamentous fungus</name>
    <dbReference type="NCBI Taxonomy" id="13706"/>
    <lineage>
        <taxon>Eukaryota</taxon>
        <taxon>Fungi</taxon>
        <taxon>Fungi incertae sedis</taxon>
        <taxon>Mucoromycota</taxon>
        <taxon>Mucoromycotina</taxon>
        <taxon>Mucoromycetes</taxon>
        <taxon>Mucorales</taxon>
        <taxon>Syncephalastraceae</taxon>
        <taxon>Syncephalastrum</taxon>
    </lineage>
</organism>